<dbReference type="EMBL" id="CAXITT010000241">
    <property type="protein sequence ID" value="CAL1536843.1"/>
    <property type="molecule type" value="Genomic_DNA"/>
</dbReference>
<feature type="region of interest" description="Disordered" evidence="2">
    <location>
        <begin position="89"/>
        <end position="158"/>
    </location>
</feature>
<evidence type="ECO:0000256" key="1">
    <source>
        <dbReference type="SAM" id="Coils"/>
    </source>
</evidence>
<keyword evidence="4" id="KW-1185">Reference proteome</keyword>
<feature type="region of interest" description="Disordered" evidence="2">
    <location>
        <begin position="262"/>
        <end position="300"/>
    </location>
</feature>
<protein>
    <submittedName>
        <fullName evidence="3">Uncharacterized protein</fullName>
    </submittedName>
</protein>
<feature type="coiled-coil region" evidence="1">
    <location>
        <begin position="58"/>
        <end position="85"/>
    </location>
</feature>
<evidence type="ECO:0000313" key="4">
    <source>
        <dbReference type="Proteomes" id="UP001497497"/>
    </source>
</evidence>
<comment type="caution">
    <text evidence="3">The sequence shown here is derived from an EMBL/GenBank/DDBJ whole genome shotgun (WGS) entry which is preliminary data.</text>
</comment>
<accession>A0AAV2HXL0</accession>
<gene>
    <name evidence="3" type="ORF">GSLYS_00010756001</name>
</gene>
<proteinExistence type="predicted"/>
<dbReference type="Proteomes" id="UP001497497">
    <property type="component" value="Unassembled WGS sequence"/>
</dbReference>
<feature type="compositionally biased region" description="Polar residues" evidence="2">
    <location>
        <begin position="290"/>
        <end position="300"/>
    </location>
</feature>
<feature type="compositionally biased region" description="Basic and acidic residues" evidence="2">
    <location>
        <begin position="271"/>
        <end position="289"/>
    </location>
</feature>
<feature type="compositionally biased region" description="Basic and acidic residues" evidence="2">
    <location>
        <begin position="109"/>
        <end position="132"/>
    </location>
</feature>
<organism evidence="3 4">
    <name type="scientific">Lymnaea stagnalis</name>
    <name type="common">Great pond snail</name>
    <name type="synonym">Helix stagnalis</name>
    <dbReference type="NCBI Taxonomy" id="6523"/>
    <lineage>
        <taxon>Eukaryota</taxon>
        <taxon>Metazoa</taxon>
        <taxon>Spiralia</taxon>
        <taxon>Lophotrochozoa</taxon>
        <taxon>Mollusca</taxon>
        <taxon>Gastropoda</taxon>
        <taxon>Heterobranchia</taxon>
        <taxon>Euthyneura</taxon>
        <taxon>Panpulmonata</taxon>
        <taxon>Hygrophila</taxon>
        <taxon>Lymnaeoidea</taxon>
        <taxon>Lymnaeidae</taxon>
        <taxon>Lymnaea</taxon>
    </lineage>
</organism>
<name>A0AAV2HXL0_LYMST</name>
<sequence length="320" mass="35866">MNEKIGQLDIAIQTLECKKTDRASIETPASTMMTAVFPASTVMTAGLAKQMNDVVFKLDTLTSRVVLLENRVMMLEARLEDESSRSHAFVSQSDNINSKKPPMVPTPRHKVENPIRENDSIYRSKISQKEAFSDDEDETNRERIKRHNSADFDEESYNEASVNEIPVKIIRETSEGAELKTGFMKSLLNRDDSTLISDLSAIDLLDEKEESQIQVHSKEAAFEKETLSDSELKSKYGSNKSAVTNSDLFDAIFSPIRSFSDTKSCTGQGDGSEKKPSNKPQNSEDDRRSSTPTHMALDTSTLDRVSRITQMMAETKQLLH</sequence>
<keyword evidence="1" id="KW-0175">Coiled coil</keyword>
<dbReference type="AlphaFoldDB" id="A0AAV2HXL0"/>
<reference evidence="3 4" key="1">
    <citation type="submission" date="2024-04" db="EMBL/GenBank/DDBJ databases">
        <authorList>
            <consortium name="Genoscope - CEA"/>
            <person name="William W."/>
        </authorList>
    </citation>
    <scope>NUCLEOTIDE SEQUENCE [LARGE SCALE GENOMIC DNA]</scope>
</reference>
<evidence type="ECO:0000313" key="3">
    <source>
        <dbReference type="EMBL" id="CAL1536843.1"/>
    </source>
</evidence>
<evidence type="ECO:0000256" key="2">
    <source>
        <dbReference type="SAM" id="MobiDB-lite"/>
    </source>
</evidence>
<feature type="compositionally biased region" description="Polar residues" evidence="2">
    <location>
        <begin position="89"/>
        <end position="98"/>
    </location>
</feature>